<evidence type="ECO:0000313" key="2">
    <source>
        <dbReference type="Proteomes" id="UP000289886"/>
    </source>
</evidence>
<dbReference type="EMBL" id="SCEB01000295">
    <property type="protein sequence ID" value="RXM99801.1"/>
    <property type="molecule type" value="Genomic_DNA"/>
</dbReference>
<proteinExistence type="predicted"/>
<keyword evidence="2" id="KW-1185">Reference proteome</keyword>
<evidence type="ECO:0000313" key="1">
    <source>
        <dbReference type="EMBL" id="RXM99801.1"/>
    </source>
</evidence>
<gene>
    <name evidence="1" type="ORF">EOD39_10739</name>
</gene>
<dbReference type="AlphaFoldDB" id="A0A662YVB6"/>
<protein>
    <submittedName>
        <fullName evidence="1">Uncharacterized protein</fullName>
    </submittedName>
</protein>
<reference evidence="1 2" key="1">
    <citation type="submission" date="2019-01" db="EMBL/GenBank/DDBJ databases">
        <title>Draft Genome and Complete Hox-Cluster Characterization of the Sterlet Sturgeon (Acipenser ruthenus).</title>
        <authorList>
            <person name="Wei Q."/>
        </authorList>
    </citation>
    <scope>NUCLEOTIDE SEQUENCE [LARGE SCALE GENOMIC DNA]</scope>
    <source>
        <strain evidence="1">WHYD16114868_AA</strain>
        <tissue evidence="1">Blood</tissue>
    </source>
</reference>
<organism evidence="1 2">
    <name type="scientific">Acipenser ruthenus</name>
    <name type="common">Sterlet sturgeon</name>
    <dbReference type="NCBI Taxonomy" id="7906"/>
    <lineage>
        <taxon>Eukaryota</taxon>
        <taxon>Metazoa</taxon>
        <taxon>Chordata</taxon>
        <taxon>Craniata</taxon>
        <taxon>Vertebrata</taxon>
        <taxon>Euteleostomi</taxon>
        <taxon>Actinopterygii</taxon>
        <taxon>Chondrostei</taxon>
        <taxon>Acipenseriformes</taxon>
        <taxon>Acipenseridae</taxon>
        <taxon>Acipenser</taxon>
    </lineage>
</organism>
<sequence>MEVLKPLTSFPCQDGTDQCLWPVYVSHLGKNNGAHNSTCDQEVDTNKGTSLTRIRTPCKRGEQGLQAVFFWQRLLKPHCFNSYTLPSLRLERALFQLQMKRRLLISLGPELDLALSSHYTVKEFPRHCPSGSHINGMVQVKRRIVKLSSDLNWQKQPSQAGTPQLCFLNEEGVSHLTI</sequence>
<name>A0A662YVB6_ACIRT</name>
<comment type="caution">
    <text evidence="1">The sequence shown here is derived from an EMBL/GenBank/DDBJ whole genome shotgun (WGS) entry which is preliminary data.</text>
</comment>
<dbReference type="Proteomes" id="UP000289886">
    <property type="component" value="Unassembled WGS sequence"/>
</dbReference>
<accession>A0A662YVB6</accession>